<evidence type="ECO:0000313" key="1">
    <source>
        <dbReference type="EMBL" id="KAJ4757535.1"/>
    </source>
</evidence>
<keyword evidence="3" id="KW-1185">Reference proteome</keyword>
<organism evidence="1 3">
    <name type="scientific">Rhynchospora pubera</name>
    <dbReference type="NCBI Taxonomy" id="906938"/>
    <lineage>
        <taxon>Eukaryota</taxon>
        <taxon>Viridiplantae</taxon>
        <taxon>Streptophyta</taxon>
        <taxon>Embryophyta</taxon>
        <taxon>Tracheophyta</taxon>
        <taxon>Spermatophyta</taxon>
        <taxon>Magnoliopsida</taxon>
        <taxon>Liliopsida</taxon>
        <taxon>Poales</taxon>
        <taxon>Cyperaceae</taxon>
        <taxon>Cyperoideae</taxon>
        <taxon>Rhynchosporeae</taxon>
        <taxon>Rhynchospora</taxon>
    </lineage>
</organism>
<name>A0AAV8CNV0_9POAL</name>
<sequence length="100" mass="11227">MEPDVSIKTSRQIRVAISVAHLREYTSLIACHSRVDLASVASYTKQHQKFPFSHQPWDSGSLSHRLVRLPLGRLPALLQDPRRRRLLPSIASASAPFSTL</sequence>
<accession>A0AAV8CNV0</accession>
<dbReference type="Proteomes" id="UP001140206">
    <property type="component" value="Chromosome 4"/>
</dbReference>
<reference evidence="1" key="1">
    <citation type="submission" date="2022-08" db="EMBL/GenBank/DDBJ databases">
        <authorList>
            <person name="Marques A."/>
        </authorList>
    </citation>
    <scope>NUCLEOTIDE SEQUENCE</scope>
    <source>
        <strain evidence="1">RhyPub2mFocal</strain>
        <tissue evidence="1">Leaves</tissue>
    </source>
</reference>
<dbReference type="Proteomes" id="UP001140206">
    <property type="component" value="Chromosome 2"/>
</dbReference>
<dbReference type="EMBL" id="JAMFTS010000004">
    <property type="protein sequence ID" value="KAJ4757535.1"/>
    <property type="molecule type" value="Genomic_DNA"/>
</dbReference>
<proteinExistence type="predicted"/>
<gene>
    <name evidence="2" type="ORF">LUZ62_052860</name>
    <name evidence="1" type="ORF">LUZ62_067910</name>
</gene>
<protein>
    <submittedName>
        <fullName evidence="1">Trafficking protein particle complex ii-specific subunit 120-like protein</fullName>
    </submittedName>
</protein>
<comment type="caution">
    <text evidence="1">The sequence shown here is derived from an EMBL/GenBank/DDBJ whole genome shotgun (WGS) entry which is preliminary data.</text>
</comment>
<evidence type="ECO:0000313" key="3">
    <source>
        <dbReference type="Proteomes" id="UP001140206"/>
    </source>
</evidence>
<evidence type="ECO:0000313" key="2">
    <source>
        <dbReference type="EMBL" id="KAJ4801614.1"/>
    </source>
</evidence>
<dbReference type="EMBL" id="JAMFTS010000002">
    <property type="protein sequence ID" value="KAJ4801614.1"/>
    <property type="molecule type" value="Genomic_DNA"/>
</dbReference>
<dbReference type="AlphaFoldDB" id="A0AAV8CNV0"/>